<dbReference type="EMBL" id="LLXI01001006">
    <property type="protein sequence ID" value="PKY51347.1"/>
    <property type="molecule type" value="Genomic_DNA"/>
</dbReference>
<accession>A0A2I1GXI5</accession>
<comment type="caution">
    <text evidence="1">The sequence shown here is derived from an EMBL/GenBank/DDBJ whole genome shotgun (WGS) entry which is preliminary data.</text>
</comment>
<sequence length="88" mass="10218">MNSKENFKSLWKEHNYGYQLHVTISTTELIEEANEKTVYMNDLGKRKQVYGICGECNEPGTGFEWCQSCNAKRSEDNFKNWTSGNKDI</sequence>
<gene>
    <name evidence="1" type="ORF">RhiirA4_468321</name>
</gene>
<organism evidence="1 2">
    <name type="scientific">Rhizophagus irregularis</name>
    <dbReference type="NCBI Taxonomy" id="588596"/>
    <lineage>
        <taxon>Eukaryota</taxon>
        <taxon>Fungi</taxon>
        <taxon>Fungi incertae sedis</taxon>
        <taxon>Mucoromycota</taxon>
        <taxon>Glomeromycotina</taxon>
        <taxon>Glomeromycetes</taxon>
        <taxon>Glomerales</taxon>
        <taxon>Glomeraceae</taxon>
        <taxon>Rhizophagus</taxon>
    </lineage>
</organism>
<reference evidence="1 2" key="1">
    <citation type="submission" date="2015-10" db="EMBL/GenBank/DDBJ databases">
        <title>Genome analyses suggest a sexual origin of heterokaryosis in a supposedly ancient asexual fungus.</title>
        <authorList>
            <person name="Ropars J."/>
            <person name="Sedzielewska K."/>
            <person name="Noel J."/>
            <person name="Charron P."/>
            <person name="Farinelli L."/>
            <person name="Marton T."/>
            <person name="Kruger M."/>
            <person name="Pelin A."/>
            <person name="Brachmann A."/>
            <person name="Corradi N."/>
        </authorList>
    </citation>
    <scope>NUCLEOTIDE SEQUENCE [LARGE SCALE GENOMIC DNA]</scope>
    <source>
        <strain evidence="1 2">A4</strain>
    </source>
</reference>
<proteinExistence type="predicted"/>
<dbReference type="AlphaFoldDB" id="A0A2I1GXI5"/>
<name>A0A2I1GXI5_9GLOM</name>
<protein>
    <submittedName>
        <fullName evidence="1">Uncharacterized protein</fullName>
    </submittedName>
</protein>
<dbReference type="Proteomes" id="UP000234323">
    <property type="component" value="Unassembled WGS sequence"/>
</dbReference>
<evidence type="ECO:0000313" key="1">
    <source>
        <dbReference type="EMBL" id="PKY51347.1"/>
    </source>
</evidence>
<dbReference type="VEuPathDB" id="FungiDB:FUN_001819"/>
<evidence type="ECO:0000313" key="2">
    <source>
        <dbReference type="Proteomes" id="UP000234323"/>
    </source>
</evidence>
<keyword evidence="2" id="KW-1185">Reference proteome</keyword>